<gene>
    <name evidence="2" type="ORF">SAMN02745171_00517</name>
</gene>
<reference evidence="3" key="1">
    <citation type="submission" date="2017-02" db="EMBL/GenBank/DDBJ databases">
        <authorList>
            <person name="Varghese N."/>
            <person name="Submissions S."/>
        </authorList>
    </citation>
    <scope>NUCLEOTIDE SEQUENCE [LARGE SCALE GENOMIC DNA]</scope>
    <source>
        <strain evidence="3">ATCC 51356</strain>
    </source>
</reference>
<evidence type="ECO:0000313" key="2">
    <source>
        <dbReference type="EMBL" id="SJZ57713.1"/>
    </source>
</evidence>
<name>A0A1T4LSM8_9PORP</name>
<dbReference type="RefSeq" id="WP_234989544.1">
    <property type="nucleotide sequence ID" value="NZ_FUXE01000004.1"/>
</dbReference>
<dbReference type="InterPro" id="IPR047647">
    <property type="entry name" value="ISAs1_transpos"/>
</dbReference>
<dbReference type="Pfam" id="PF01609">
    <property type="entry name" value="DDE_Tnp_1"/>
    <property type="match status" value="1"/>
</dbReference>
<proteinExistence type="predicted"/>
<dbReference type="PANTHER" id="PTHR30298:SF0">
    <property type="entry name" value="PROTEIN YBFL-RELATED"/>
    <property type="match status" value="1"/>
</dbReference>
<dbReference type="GO" id="GO:0006313">
    <property type="term" value="P:DNA transposition"/>
    <property type="evidence" value="ECO:0007669"/>
    <property type="project" value="InterPro"/>
</dbReference>
<sequence length="173" mass="20471">MEVEDFFSPFYKDKITKIEEVNASHGRIESRVMESFVEPQRFKEIEQYKDLDKWVALHSIHKMTRTRHNKRDSSESVEISYFISSLSEPDKVFHLIRNHWAIENNLHYCLDVIMGEDKSLRRKGNAAKNVNIIYKMALFFLERLKKKKKKALAAIQKINATKDPSHIVNIDYL</sequence>
<dbReference type="InterPro" id="IPR051698">
    <property type="entry name" value="Transposase_11-like"/>
</dbReference>
<dbReference type="Proteomes" id="UP000190121">
    <property type="component" value="Unassembled WGS sequence"/>
</dbReference>
<dbReference type="PANTHER" id="PTHR30298">
    <property type="entry name" value="H REPEAT-ASSOCIATED PREDICTED TRANSPOSASE"/>
    <property type="match status" value="1"/>
</dbReference>
<protein>
    <submittedName>
        <fullName evidence="2">Transposase DDE domain-containing protein</fullName>
    </submittedName>
</protein>
<keyword evidence="3" id="KW-1185">Reference proteome</keyword>
<dbReference type="EMBL" id="FUXE01000004">
    <property type="protein sequence ID" value="SJZ57713.1"/>
    <property type="molecule type" value="Genomic_DNA"/>
</dbReference>
<dbReference type="AlphaFoldDB" id="A0A1T4LSM8"/>
<dbReference type="InterPro" id="IPR002559">
    <property type="entry name" value="Transposase_11"/>
</dbReference>
<evidence type="ECO:0000259" key="1">
    <source>
        <dbReference type="Pfam" id="PF01609"/>
    </source>
</evidence>
<dbReference type="GO" id="GO:0004803">
    <property type="term" value="F:transposase activity"/>
    <property type="evidence" value="ECO:0007669"/>
    <property type="project" value="InterPro"/>
</dbReference>
<dbReference type="NCBIfam" id="NF033564">
    <property type="entry name" value="transpos_ISAs1"/>
    <property type="match status" value="1"/>
</dbReference>
<organism evidence="2 3">
    <name type="scientific">Porphyromonas circumdentaria</name>
    <dbReference type="NCBI Taxonomy" id="29524"/>
    <lineage>
        <taxon>Bacteria</taxon>
        <taxon>Pseudomonadati</taxon>
        <taxon>Bacteroidota</taxon>
        <taxon>Bacteroidia</taxon>
        <taxon>Bacteroidales</taxon>
        <taxon>Porphyromonadaceae</taxon>
        <taxon>Porphyromonas</taxon>
    </lineage>
</organism>
<evidence type="ECO:0000313" key="3">
    <source>
        <dbReference type="Proteomes" id="UP000190121"/>
    </source>
</evidence>
<feature type="domain" description="Transposase IS4-like" evidence="1">
    <location>
        <begin position="60"/>
        <end position="139"/>
    </location>
</feature>
<dbReference type="STRING" id="29524.SAMN02745171_00517"/>
<accession>A0A1T4LSM8</accession>
<dbReference type="GO" id="GO:0003677">
    <property type="term" value="F:DNA binding"/>
    <property type="evidence" value="ECO:0007669"/>
    <property type="project" value="InterPro"/>
</dbReference>